<evidence type="ECO:0000256" key="1">
    <source>
        <dbReference type="SAM" id="Phobius"/>
    </source>
</evidence>
<evidence type="ECO:0000313" key="3">
    <source>
        <dbReference type="EMBL" id="CCE85016.1"/>
    </source>
</evidence>
<feature type="transmembrane region" description="Helical" evidence="1">
    <location>
        <begin position="34"/>
        <end position="56"/>
    </location>
</feature>
<gene>
    <name evidence="3" type="primary">Piso0_004582</name>
    <name evidence="2" type="ORF">GNLVRS01_PISO0K20052g</name>
    <name evidence="3" type="ORF">GNLVRS01_PISO0L20053g</name>
</gene>
<dbReference type="Proteomes" id="UP000005222">
    <property type="component" value="Chromosome L"/>
</dbReference>
<dbReference type="InParanoid" id="G8Y5V5"/>
<reference evidence="4" key="2">
    <citation type="journal article" date="2012" name="G3 (Bethesda)">
        <title>Pichia sorbitophila, an interspecies yeast hybrid reveals early steps of genome resolution following polyploidization.</title>
        <authorList>
            <person name="Leh Louis V."/>
            <person name="Despons L."/>
            <person name="Friedrich A."/>
            <person name="Martin T."/>
            <person name="Durrens P."/>
            <person name="Casaregola S."/>
            <person name="Neuveglise C."/>
            <person name="Fairhead C."/>
            <person name="Marck C."/>
            <person name="Cruz J.A."/>
            <person name="Straub M.L."/>
            <person name="Kugler V."/>
            <person name="Sacerdot C."/>
            <person name="Uzunov Z."/>
            <person name="Thierry A."/>
            <person name="Weiss S."/>
            <person name="Bleykasten C."/>
            <person name="De Montigny J."/>
            <person name="Jacques N."/>
            <person name="Jung P."/>
            <person name="Lemaire M."/>
            <person name="Mallet S."/>
            <person name="Morel G."/>
            <person name="Richard G.F."/>
            <person name="Sarkar A."/>
            <person name="Savel G."/>
            <person name="Schacherer J."/>
            <person name="Seret M.L."/>
            <person name="Talla E."/>
            <person name="Samson G."/>
            <person name="Jubin C."/>
            <person name="Poulain J."/>
            <person name="Vacherie B."/>
            <person name="Barbe V."/>
            <person name="Pelletier E."/>
            <person name="Sherman D.J."/>
            <person name="Westhof E."/>
            <person name="Weissenbach J."/>
            <person name="Baret P.V."/>
            <person name="Wincker P."/>
            <person name="Gaillardin C."/>
            <person name="Dujon B."/>
            <person name="Souciet J.L."/>
        </authorList>
    </citation>
    <scope>NUCLEOTIDE SEQUENCE [LARGE SCALE GENOMIC DNA]</scope>
    <source>
        <strain evidence="4">ATCC MYA-4447 / BCRC 22081 / CBS 7064 / NBRC 10061 / NRRL Y-12695</strain>
    </source>
</reference>
<dbReference type="HOGENOM" id="CLU_1949613_0_0_1"/>
<dbReference type="AlphaFoldDB" id="G8Y5V5"/>
<accession>G8Y5V5</accession>
<keyword evidence="1" id="KW-0812">Transmembrane</keyword>
<evidence type="ECO:0000313" key="2">
    <source>
        <dbReference type="EMBL" id="CCE83985.1"/>
    </source>
</evidence>
<reference evidence="3" key="1">
    <citation type="submission" date="2011-10" db="EMBL/GenBank/DDBJ databases">
        <authorList>
            <person name="Genoscope - CEA"/>
        </authorList>
    </citation>
    <scope>NUCLEOTIDE SEQUENCE</scope>
</reference>
<name>G8Y5V5_PICSO</name>
<organism evidence="3 4">
    <name type="scientific">Pichia sorbitophila (strain ATCC MYA-4447 / BCRC 22081 / CBS 7064 / NBRC 10061 / NRRL Y-12695)</name>
    <name type="common">Hybrid yeast</name>
    <dbReference type="NCBI Taxonomy" id="559304"/>
    <lineage>
        <taxon>Eukaryota</taxon>
        <taxon>Fungi</taxon>
        <taxon>Dikarya</taxon>
        <taxon>Ascomycota</taxon>
        <taxon>Saccharomycotina</taxon>
        <taxon>Pichiomycetes</taxon>
        <taxon>Debaryomycetaceae</taxon>
        <taxon>Millerozyma</taxon>
    </lineage>
</organism>
<dbReference type="EMBL" id="FO082048">
    <property type="protein sequence ID" value="CCE85016.1"/>
    <property type="molecule type" value="Genomic_DNA"/>
</dbReference>
<proteinExistence type="predicted"/>
<keyword evidence="1" id="KW-1133">Transmembrane helix</keyword>
<protein>
    <submittedName>
        <fullName evidence="3">Piso0_004582 protein</fullName>
    </submittedName>
</protein>
<evidence type="ECO:0000313" key="4">
    <source>
        <dbReference type="Proteomes" id="UP000005222"/>
    </source>
</evidence>
<sequence>MTIGLLTAHRCPMRLRIQWWGTIVQSNGPVWKGIHILIATLLYIDAGLALSLLSFLRCEQQLYSWANGWPYGEGRVISRMSYSEMPYSACVNSVRACQYHGESCPHASYGSLSGCDRTTYGSRGRREGS</sequence>
<keyword evidence="4" id="KW-1185">Reference proteome</keyword>
<dbReference type="EMBL" id="FO082049">
    <property type="protein sequence ID" value="CCE83985.1"/>
    <property type="molecule type" value="Genomic_DNA"/>
</dbReference>
<keyword evidence="1" id="KW-0472">Membrane</keyword>
<dbReference type="Proteomes" id="UP000005222">
    <property type="component" value="Chromosome K"/>
</dbReference>